<comment type="caution">
    <text evidence="2">The sequence shown here is derived from an EMBL/GenBank/DDBJ whole genome shotgun (WGS) entry which is preliminary data.</text>
</comment>
<protein>
    <recommendedName>
        <fullName evidence="4">Secreted protein</fullName>
    </recommendedName>
</protein>
<reference evidence="2" key="1">
    <citation type="thesis" date="2020" institute="ProQuest LLC" country="789 East Eisenhower Parkway, Ann Arbor, MI, USA">
        <title>Comparative Genomics and Chromosome Evolution.</title>
        <authorList>
            <person name="Mudd A.B."/>
        </authorList>
    </citation>
    <scope>NUCLEOTIDE SEQUENCE</scope>
    <source>
        <strain evidence="2">HN-11 Male</strain>
        <tissue evidence="2">Kidney and liver</tissue>
    </source>
</reference>
<evidence type="ECO:0000313" key="2">
    <source>
        <dbReference type="EMBL" id="KAG9475113.1"/>
    </source>
</evidence>
<dbReference type="EMBL" id="WNTK01000012">
    <property type="protein sequence ID" value="KAG9475113.1"/>
    <property type="molecule type" value="Genomic_DNA"/>
</dbReference>
<evidence type="ECO:0000256" key="1">
    <source>
        <dbReference type="SAM" id="SignalP"/>
    </source>
</evidence>
<name>A0A8J6JZ49_ELECQ</name>
<evidence type="ECO:0008006" key="4">
    <source>
        <dbReference type="Google" id="ProtNLM"/>
    </source>
</evidence>
<sequence length="114" mass="12659">MTTVAILFQSFRTFLLIMAVPQCKKSEVAAVKIVKPTNNSPTTCFEVIKLCSFPGLTGFALFFRYANGVVGSPKKLQNLTSSSKNTSISTQAREVSDKQSLQSKTWSYFWSTVF</sequence>
<proteinExistence type="predicted"/>
<gene>
    <name evidence="2" type="ORF">GDO78_003525</name>
</gene>
<evidence type="ECO:0000313" key="3">
    <source>
        <dbReference type="Proteomes" id="UP000770717"/>
    </source>
</evidence>
<feature type="signal peptide" evidence="1">
    <location>
        <begin position="1"/>
        <end position="19"/>
    </location>
</feature>
<organism evidence="2 3">
    <name type="scientific">Eleutherodactylus coqui</name>
    <name type="common">Puerto Rican coqui</name>
    <dbReference type="NCBI Taxonomy" id="57060"/>
    <lineage>
        <taxon>Eukaryota</taxon>
        <taxon>Metazoa</taxon>
        <taxon>Chordata</taxon>
        <taxon>Craniata</taxon>
        <taxon>Vertebrata</taxon>
        <taxon>Euteleostomi</taxon>
        <taxon>Amphibia</taxon>
        <taxon>Batrachia</taxon>
        <taxon>Anura</taxon>
        <taxon>Neobatrachia</taxon>
        <taxon>Hyloidea</taxon>
        <taxon>Eleutherodactylidae</taxon>
        <taxon>Eleutherodactylinae</taxon>
        <taxon>Eleutherodactylus</taxon>
        <taxon>Eleutherodactylus</taxon>
    </lineage>
</organism>
<dbReference type="AlphaFoldDB" id="A0A8J6JZ49"/>
<keyword evidence="3" id="KW-1185">Reference proteome</keyword>
<feature type="chain" id="PRO_5035145286" description="Secreted protein" evidence="1">
    <location>
        <begin position="20"/>
        <end position="114"/>
    </location>
</feature>
<accession>A0A8J6JZ49</accession>
<keyword evidence="1" id="KW-0732">Signal</keyword>
<dbReference type="Proteomes" id="UP000770717">
    <property type="component" value="Unassembled WGS sequence"/>
</dbReference>